<dbReference type="InterPro" id="IPR025436">
    <property type="entry name" value="DUF4179"/>
</dbReference>
<evidence type="ECO:0000313" key="4">
    <source>
        <dbReference type="Proteomes" id="UP001172743"/>
    </source>
</evidence>
<accession>A0ABT8GSK0</accession>
<keyword evidence="1" id="KW-1133">Transmembrane helix</keyword>
<evidence type="ECO:0000313" key="3">
    <source>
        <dbReference type="EMBL" id="MDN4494391.1"/>
    </source>
</evidence>
<dbReference type="Pfam" id="PF13786">
    <property type="entry name" value="DUF4179"/>
    <property type="match status" value="1"/>
</dbReference>
<organism evidence="3 4">
    <name type="scientific">Ureibacillus aquaedulcis</name>
    <dbReference type="NCBI Taxonomy" id="3058421"/>
    <lineage>
        <taxon>Bacteria</taxon>
        <taxon>Bacillati</taxon>
        <taxon>Bacillota</taxon>
        <taxon>Bacilli</taxon>
        <taxon>Bacillales</taxon>
        <taxon>Caryophanaceae</taxon>
        <taxon>Ureibacillus</taxon>
    </lineage>
</organism>
<gene>
    <name evidence="3" type="ORF">QYB95_12635</name>
</gene>
<evidence type="ECO:0000259" key="2">
    <source>
        <dbReference type="Pfam" id="PF13786"/>
    </source>
</evidence>
<keyword evidence="4" id="KW-1185">Reference proteome</keyword>
<feature type="transmembrane region" description="Helical" evidence="1">
    <location>
        <begin position="53"/>
        <end position="72"/>
    </location>
</feature>
<dbReference type="Gene3D" id="2.60.40.1630">
    <property type="entry name" value="bacillus anthracis domain"/>
    <property type="match status" value="1"/>
</dbReference>
<reference evidence="3" key="1">
    <citation type="submission" date="2023-07" db="EMBL/GenBank/DDBJ databases">
        <title>Ureibacillus sp. isolated from freshwater well.</title>
        <authorList>
            <person name="Kirdat K."/>
            <person name="Bhatt A."/>
            <person name="Teware R."/>
            <person name="Bhavsar Y."/>
            <person name="Yadav A."/>
        </authorList>
    </citation>
    <scope>NUCLEOTIDE SEQUENCE</scope>
    <source>
        <strain evidence="3">BA0131</strain>
    </source>
</reference>
<proteinExistence type="predicted"/>
<keyword evidence="1" id="KW-0812">Transmembrane</keyword>
<sequence>MERIEGKLKKELKTSNKVPYPDFDRMWSSIQQDELKDTSMEPIAVRSRNRKRFAMVAGLSVALLATPVYAALTYDWSDILSHRQGIESALEKGLGQTIEQSITKDGITLTVHTAFIDDNRTFLLYSLKPDSSWDGKNISFDRIGLKDDGGNFIEGHYVQRWNEDSGLFQGYFETDWIAEGTTANIEFSMEDIQFIDDGKQSINYDPNNSKKQEFQIQKDGIGSVTLQSFEQAEDRVLLQSSVTFTNPEMQNKSWVRIHAINERNEPIREAETSKFGAPGASGEYVSEQIFQSDTLRAEGTQFQLFYDRTLKTVEGTWGLDLALSKKKLENGSFREVLNIPFEGGVEGTEFHEMIVTPTQIRLILTNEKYILLPYMDYQLDVGGTMLDGAIWHTKHPDKMELRFEMSGLDWASLAEQPVSLIAKHRVDIFEGNDNSIRLTDISSEQQSITTKIAGYPVTWTYYLKDNNLYVESLSSDPTFGGVTQTYYLNGNDRNYGKPAMLGLRGDGNNKNMDIYENFDKTELDIYIYQYTTNHPNDEMRIPLKAGK</sequence>
<feature type="domain" description="DUF4179" evidence="2">
    <location>
        <begin position="48"/>
        <end position="128"/>
    </location>
</feature>
<evidence type="ECO:0000256" key="1">
    <source>
        <dbReference type="SAM" id="Phobius"/>
    </source>
</evidence>
<dbReference type="Proteomes" id="UP001172743">
    <property type="component" value="Unassembled WGS sequence"/>
</dbReference>
<name>A0ABT8GSK0_9BACL</name>
<dbReference type="EMBL" id="JAUHTQ010000009">
    <property type="protein sequence ID" value="MDN4494391.1"/>
    <property type="molecule type" value="Genomic_DNA"/>
</dbReference>
<protein>
    <submittedName>
        <fullName evidence="3">DUF4179 domain-containing protein</fullName>
    </submittedName>
</protein>
<comment type="caution">
    <text evidence="3">The sequence shown here is derived from an EMBL/GenBank/DDBJ whole genome shotgun (WGS) entry which is preliminary data.</text>
</comment>
<keyword evidence="1" id="KW-0472">Membrane</keyword>
<dbReference type="RefSeq" id="WP_301138689.1">
    <property type="nucleotide sequence ID" value="NZ_JAUHTQ010000009.1"/>
</dbReference>